<dbReference type="STRING" id="477680.SAMN05421788_11813"/>
<dbReference type="CDD" id="cd02142">
    <property type="entry name" value="McbC_SagB-like_oxidoreductase"/>
    <property type="match status" value="1"/>
</dbReference>
<dbReference type="InterPro" id="IPR020051">
    <property type="entry name" value="SagB-type_dehydrogenase"/>
</dbReference>
<reference evidence="3" key="1">
    <citation type="submission" date="2017-01" db="EMBL/GenBank/DDBJ databases">
        <authorList>
            <person name="Varghese N."/>
            <person name="Submissions S."/>
        </authorList>
    </citation>
    <scope>NUCLEOTIDE SEQUENCE [LARGE SCALE GENOMIC DNA]</scope>
    <source>
        <strain evidence="3">DSM 21054</strain>
    </source>
</reference>
<protein>
    <submittedName>
        <fullName evidence="2">SagB-type dehydrogenase domain-containing protein</fullName>
    </submittedName>
</protein>
<accession>A0A173MBJ4</accession>
<dbReference type="PANTHER" id="PTHR43745:SF2">
    <property type="entry name" value="NITROREDUCTASE MJ1384-RELATED"/>
    <property type="match status" value="1"/>
</dbReference>
<keyword evidence="3" id="KW-1185">Reference proteome</keyword>
<dbReference type="InterPro" id="IPR029479">
    <property type="entry name" value="Nitroreductase"/>
</dbReference>
<dbReference type="Pfam" id="PF00881">
    <property type="entry name" value="Nitroreductase"/>
    <property type="match status" value="1"/>
</dbReference>
<dbReference type="RefSeq" id="WP_076382847.1">
    <property type="nucleotide sequence ID" value="NZ_AP017422.1"/>
</dbReference>
<evidence type="ECO:0000313" key="3">
    <source>
        <dbReference type="Proteomes" id="UP000186917"/>
    </source>
</evidence>
<dbReference type="SUPFAM" id="SSF55469">
    <property type="entry name" value="FMN-dependent nitroreductase-like"/>
    <property type="match status" value="1"/>
</dbReference>
<dbReference type="InterPro" id="IPR000415">
    <property type="entry name" value="Nitroreductase-like"/>
</dbReference>
<feature type="domain" description="Nitroreductase" evidence="1">
    <location>
        <begin position="167"/>
        <end position="353"/>
    </location>
</feature>
<organism evidence="2 3">
    <name type="scientific">Filimonas lacunae</name>
    <dbReference type="NCBI Taxonomy" id="477680"/>
    <lineage>
        <taxon>Bacteria</taxon>
        <taxon>Pseudomonadati</taxon>
        <taxon>Bacteroidota</taxon>
        <taxon>Chitinophagia</taxon>
        <taxon>Chitinophagales</taxon>
        <taxon>Chitinophagaceae</taxon>
        <taxon>Filimonas</taxon>
    </lineage>
</organism>
<dbReference type="AlphaFoldDB" id="A0A173MBJ4"/>
<name>A0A173MBJ4_9BACT</name>
<sequence length="362" mass="41390">MKFRRARSLFFTIQKGEIYVQNFLQNKTIKVSLEELSLITGMDEWVGEEFLLHNFIESATADDRYDRLTKLIICGVIVTEDSKEEQEDAEYKKRWEWGEKVGAFHFTLKHTHFYPVQSEKMKALYEHITYKTEHDPSPELYAVNKNHYSQVYEYTPPADDEGIFKTITRRRTVRLFDEHQPVTQQQLVNCLYAGVGIIKFREVPPMGKMPLKTTPSGGARNPFEAYVLCRNVDGLPNGLYHYSATEHSLGLVNSGQVHTPAAILGDQLWINEAAVVVFLVANFERTMWKYSHPVGYKAVMLEAGHIAQNMILAANEYGFYGSPTAAVISTRFEELMEEKNFTKACVYAIAMGHAHAEAVELQ</sequence>
<dbReference type="PANTHER" id="PTHR43745">
    <property type="entry name" value="NITROREDUCTASE MJ1384-RELATED"/>
    <property type="match status" value="1"/>
</dbReference>
<dbReference type="Proteomes" id="UP000186917">
    <property type="component" value="Unassembled WGS sequence"/>
</dbReference>
<dbReference type="KEGG" id="fln:FLA_0869"/>
<dbReference type="GO" id="GO:0016491">
    <property type="term" value="F:oxidoreductase activity"/>
    <property type="evidence" value="ECO:0007669"/>
    <property type="project" value="InterPro"/>
</dbReference>
<gene>
    <name evidence="2" type="ORF">SAMN05421788_11813</name>
</gene>
<dbReference type="NCBIfam" id="TIGR03605">
    <property type="entry name" value="antibiot_sagB"/>
    <property type="match status" value="1"/>
</dbReference>
<dbReference type="InterPro" id="IPR052544">
    <property type="entry name" value="Bacteriocin_Proc_Enz"/>
</dbReference>
<evidence type="ECO:0000259" key="1">
    <source>
        <dbReference type="Pfam" id="PF00881"/>
    </source>
</evidence>
<dbReference type="Gene3D" id="3.40.109.10">
    <property type="entry name" value="NADH Oxidase"/>
    <property type="match status" value="1"/>
</dbReference>
<evidence type="ECO:0000313" key="2">
    <source>
        <dbReference type="EMBL" id="SIT34640.1"/>
    </source>
</evidence>
<dbReference type="EMBL" id="FTOR01000018">
    <property type="protein sequence ID" value="SIT34640.1"/>
    <property type="molecule type" value="Genomic_DNA"/>
</dbReference>
<proteinExistence type="predicted"/>